<proteinExistence type="predicted"/>
<dbReference type="RefSeq" id="WP_042020778.1">
    <property type="nucleotide sequence ID" value="NZ_CDBW01000017.1"/>
</dbReference>
<dbReference type="PANTHER" id="PTHR33121">
    <property type="entry name" value="CYCLIC DI-GMP PHOSPHODIESTERASE PDEF"/>
    <property type="match status" value="1"/>
</dbReference>
<dbReference type="InterPro" id="IPR035919">
    <property type="entry name" value="EAL_sf"/>
</dbReference>
<dbReference type="Proteomes" id="UP000179934">
    <property type="component" value="Unassembled WGS sequence"/>
</dbReference>
<feature type="domain" description="EAL" evidence="1">
    <location>
        <begin position="5"/>
        <end position="245"/>
    </location>
</feature>
<dbReference type="Gene3D" id="3.20.20.450">
    <property type="entry name" value="EAL domain"/>
    <property type="match status" value="1"/>
</dbReference>
<dbReference type="GeneID" id="58922287"/>
<sequence length="245" mass="27680">MFAFKEEFPVSNVASLTTADIAVPFYQPIVDRDHLVIGFEVLARRWDPERQCYQGIDFPSLSGDESLHVDIVMLRAILRDLPALAKGKSCMLSINLNPALGCATYQNLLLLVLLQARKLDIAIWFEVVEYAPLQRKERSLIEVLRSHGAHIACDDFGTQECNFQRVMALPYEIIKLDRSLLLQAAKSSHALRMLTGLVEYLQRLGMKVVCEGVENQTHIEIANRLGCDYQQGYAYAIPSPLSRWA</sequence>
<evidence type="ECO:0000259" key="1">
    <source>
        <dbReference type="PROSITE" id="PS50883"/>
    </source>
</evidence>
<dbReference type="EMBL" id="MKFU01000034">
    <property type="protein sequence ID" value="OHY89917.1"/>
    <property type="molecule type" value="Genomic_DNA"/>
</dbReference>
<dbReference type="SMART" id="SM00052">
    <property type="entry name" value="EAL"/>
    <property type="match status" value="1"/>
</dbReference>
<organism evidence="2 3">
    <name type="scientific">Aeromonas sobria</name>
    <dbReference type="NCBI Taxonomy" id="646"/>
    <lineage>
        <taxon>Bacteria</taxon>
        <taxon>Pseudomonadati</taxon>
        <taxon>Pseudomonadota</taxon>
        <taxon>Gammaproteobacteria</taxon>
        <taxon>Aeromonadales</taxon>
        <taxon>Aeromonadaceae</taxon>
        <taxon>Aeromonas</taxon>
    </lineage>
</organism>
<name>A0A1S2CPM5_AERSO</name>
<dbReference type="CDD" id="cd01948">
    <property type="entry name" value="EAL"/>
    <property type="match status" value="1"/>
</dbReference>
<dbReference type="Pfam" id="PF00563">
    <property type="entry name" value="EAL"/>
    <property type="match status" value="1"/>
</dbReference>
<dbReference type="OrthoDB" id="9813903at2"/>
<dbReference type="SUPFAM" id="SSF141868">
    <property type="entry name" value="EAL domain-like"/>
    <property type="match status" value="1"/>
</dbReference>
<evidence type="ECO:0000313" key="2">
    <source>
        <dbReference type="EMBL" id="OHY89917.1"/>
    </source>
</evidence>
<dbReference type="STRING" id="646.BJD16_05870"/>
<dbReference type="GO" id="GO:0071111">
    <property type="term" value="F:cyclic-guanylate-specific phosphodiesterase activity"/>
    <property type="evidence" value="ECO:0007669"/>
    <property type="project" value="InterPro"/>
</dbReference>
<protein>
    <submittedName>
        <fullName evidence="2">Diguanylate phosphodiesterase</fullName>
    </submittedName>
</protein>
<gene>
    <name evidence="2" type="ORF">BJD16_05870</name>
</gene>
<dbReference type="PROSITE" id="PS50883">
    <property type="entry name" value="EAL"/>
    <property type="match status" value="1"/>
</dbReference>
<accession>A0A1S2CPM5</accession>
<dbReference type="InterPro" id="IPR050706">
    <property type="entry name" value="Cyclic-di-GMP_PDE-like"/>
</dbReference>
<evidence type="ECO:0000313" key="3">
    <source>
        <dbReference type="Proteomes" id="UP000179934"/>
    </source>
</evidence>
<dbReference type="AlphaFoldDB" id="A0A1S2CPM5"/>
<dbReference type="InterPro" id="IPR001633">
    <property type="entry name" value="EAL_dom"/>
</dbReference>
<reference evidence="2 3" key="1">
    <citation type="submission" date="2016-09" db="EMBL/GenBank/DDBJ databases">
        <title>Draft Genome Sequence of Aeromonas sobria Strain 08005, Isolated from Sick Rana catesbeiana.</title>
        <authorList>
            <person name="Yang Q."/>
        </authorList>
    </citation>
    <scope>NUCLEOTIDE SEQUENCE [LARGE SCALE GENOMIC DNA]</scope>
    <source>
        <strain evidence="2 3">08005</strain>
    </source>
</reference>
<dbReference type="PANTHER" id="PTHR33121:SF79">
    <property type="entry name" value="CYCLIC DI-GMP PHOSPHODIESTERASE PDED-RELATED"/>
    <property type="match status" value="1"/>
</dbReference>
<comment type="caution">
    <text evidence="2">The sequence shown here is derived from an EMBL/GenBank/DDBJ whole genome shotgun (WGS) entry which is preliminary data.</text>
</comment>